<proteinExistence type="predicted"/>
<organism evidence="1 2">
    <name type="scientific">Caerostris extrusa</name>
    <name type="common">Bark spider</name>
    <name type="synonym">Caerostris bankana</name>
    <dbReference type="NCBI Taxonomy" id="172846"/>
    <lineage>
        <taxon>Eukaryota</taxon>
        <taxon>Metazoa</taxon>
        <taxon>Ecdysozoa</taxon>
        <taxon>Arthropoda</taxon>
        <taxon>Chelicerata</taxon>
        <taxon>Arachnida</taxon>
        <taxon>Araneae</taxon>
        <taxon>Araneomorphae</taxon>
        <taxon>Entelegynae</taxon>
        <taxon>Araneoidea</taxon>
        <taxon>Araneidae</taxon>
        <taxon>Caerostris</taxon>
    </lineage>
</organism>
<evidence type="ECO:0000313" key="1">
    <source>
        <dbReference type="EMBL" id="GIX75460.1"/>
    </source>
</evidence>
<gene>
    <name evidence="1" type="ORF">CEXT_754211</name>
</gene>
<dbReference type="AlphaFoldDB" id="A0AAV4MST6"/>
<comment type="caution">
    <text evidence="1">The sequence shown here is derived from an EMBL/GenBank/DDBJ whole genome shotgun (WGS) entry which is preliminary data.</text>
</comment>
<sequence length="115" mass="13521">MSKINKSNVKELLLFETRFDLDVFYFRETSETSSLIIKQTFDPRDLLIRFPKRNSSFWRGLKTRSEHAGLNRGSFNPKLLVSNTQAEQSFPHRLNNSVRTLFKARLFKSEVNCFS</sequence>
<accession>A0AAV4MST6</accession>
<protein>
    <submittedName>
        <fullName evidence="1">Uncharacterized protein</fullName>
    </submittedName>
</protein>
<evidence type="ECO:0000313" key="2">
    <source>
        <dbReference type="Proteomes" id="UP001054945"/>
    </source>
</evidence>
<dbReference type="Proteomes" id="UP001054945">
    <property type="component" value="Unassembled WGS sequence"/>
</dbReference>
<dbReference type="EMBL" id="BPLR01002589">
    <property type="protein sequence ID" value="GIX75460.1"/>
    <property type="molecule type" value="Genomic_DNA"/>
</dbReference>
<reference evidence="1 2" key="1">
    <citation type="submission" date="2021-06" db="EMBL/GenBank/DDBJ databases">
        <title>Caerostris extrusa draft genome.</title>
        <authorList>
            <person name="Kono N."/>
            <person name="Arakawa K."/>
        </authorList>
    </citation>
    <scope>NUCLEOTIDE SEQUENCE [LARGE SCALE GENOMIC DNA]</scope>
</reference>
<name>A0AAV4MST6_CAEEX</name>
<keyword evidence="2" id="KW-1185">Reference proteome</keyword>